<dbReference type="VEuPathDB" id="FungiDB:JI435_111720"/>
<feature type="region of interest" description="Disordered" evidence="1">
    <location>
        <begin position="495"/>
        <end position="523"/>
    </location>
</feature>
<feature type="compositionally biased region" description="Polar residues" evidence="1">
    <location>
        <begin position="7"/>
        <end position="26"/>
    </location>
</feature>
<keyword evidence="3" id="KW-1185">Reference proteome</keyword>
<proteinExistence type="predicted"/>
<gene>
    <name evidence="2" type="ORF">JI435_111720</name>
</gene>
<evidence type="ECO:0000256" key="1">
    <source>
        <dbReference type="SAM" id="MobiDB-lite"/>
    </source>
</evidence>
<feature type="region of interest" description="Disordered" evidence="1">
    <location>
        <begin position="1"/>
        <end position="39"/>
    </location>
</feature>
<name>A0A7U2I8N5_PHANO</name>
<dbReference type="AlphaFoldDB" id="A0A7U2I8N5"/>
<accession>A0A7U2I8N5</accession>
<feature type="compositionally biased region" description="Basic and acidic residues" evidence="1">
    <location>
        <begin position="27"/>
        <end position="39"/>
    </location>
</feature>
<organism evidence="2 3">
    <name type="scientific">Phaeosphaeria nodorum (strain SN15 / ATCC MYA-4574 / FGSC 10173)</name>
    <name type="common">Glume blotch fungus</name>
    <name type="synonym">Parastagonospora nodorum</name>
    <dbReference type="NCBI Taxonomy" id="321614"/>
    <lineage>
        <taxon>Eukaryota</taxon>
        <taxon>Fungi</taxon>
        <taxon>Dikarya</taxon>
        <taxon>Ascomycota</taxon>
        <taxon>Pezizomycotina</taxon>
        <taxon>Dothideomycetes</taxon>
        <taxon>Pleosporomycetidae</taxon>
        <taxon>Pleosporales</taxon>
        <taxon>Pleosporineae</taxon>
        <taxon>Phaeosphaeriaceae</taxon>
        <taxon>Parastagonospora</taxon>
    </lineage>
</organism>
<evidence type="ECO:0000313" key="2">
    <source>
        <dbReference type="EMBL" id="QRD05274.1"/>
    </source>
</evidence>
<sequence>MDLLQHKSITSVQAGHTELNPNNNVYNEEREGHRLEPKGTKPVWLSIGSTGGLIARDCRGRFVATSTITWMPGASTDVLRPLLENRYETCQNLCALVAQQILSETELHWMATNLATVETALEKARSLMPTENDMKSGDPADHSAQKVSARIREEEARKAAGLPIVLGLKQLAKAQDRNKVNHVTVAFAAAYLLHYMPRVDKTRYIQQADIAKLIVKMIGKYSRHGKDDGCVKLLAYDTAGGWLREYIAKKDKRSGSDSQKKKQRTRKGNSIIHVSRDELKGLRDMSAIASANMGICCTTYEQLDTAGLSWSPFQRGHHILGYVCAGHPLFNKYYQVAMNELCGNGPMPLTPRGSLAPSIPQAALEDPALNERIGSLRKTVRRICSADMSSDPKDMTSHISHASQQTRVLRYHSAIFFVALTEFSKQTSECLDLGDDEDTTRNIIMQNLDDITRFLDKVEKKGWLDTTTANSAYSEAYLRSRHHILAEHIQAYTRNDPSRQPDLVVDEKDGGPLSPGGADKVLP</sequence>
<evidence type="ECO:0000313" key="3">
    <source>
        <dbReference type="Proteomes" id="UP000663193"/>
    </source>
</evidence>
<reference evidence="3" key="1">
    <citation type="journal article" date="2021" name="BMC Genomics">
        <title>Chromosome-level genome assembly and manually-curated proteome of model necrotroph Parastagonospora nodorum Sn15 reveals a genome-wide trove of candidate effector homologs, and redundancy of virulence-related functions within an accessory chromosome.</title>
        <authorList>
            <person name="Bertazzoni S."/>
            <person name="Jones D.A.B."/>
            <person name="Phan H.T."/>
            <person name="Tan K.-C."/>
            <person name="Hane J.K."/>
        </authorList>
    </citation>
    <scope>NUCLEOTIDE SEQUENCE [LARGE SCALE GENOMIC DNA]</scope>
    <source>
        <strain evidence="3">SN15 / ATCC MYA-4574 / FGSC 10173)</strain>
    </source>
</reference>
<dbReference type="Proteomes" id="UP000663193">
    <property type="component" value="Chromosome 18"/>
</dbReference>
<dbReference type="EMBL" id="CP069040">
    <property type="protein sequence ID" value="QRD05274.1"/>
    <property type="molecule type" value="Genomic_DNA"/>
</dbReference>
<protein>
    <submittedName>
        <fullName evidence="2">Uncharacterized protein</fullName>
    </submittedName>
</protein>